<protein>
    <submittedName>
        <fullName evidence="1">Uncharacterized protein</fullName>
    </submittedName>
</protein>
<sequence length="148" mass="17025">MCPGGEGSWCSWQQVLATDTSSYTHDYLILPADVAEAIYPIYEDLSNLKLLERCVGGFTQNNNESYNRLIWKITSKIAPCGSKVVEIAAYIAARIFNEGKIIIVLYECIRTFIRHRNSCLCQQRGSRACDDLRREKEEWLDDKTSWTY</sequence>
<keyword evidence="2" id="KW-1185">Reference proteome</keyword>
<comment type="caution">
    <text evidence="1">The sequence shown here is derived from an EMBL/GenBank/DDBJ whole genome shotgun (WGS) entry which is preliminary data.</text>
</comment>
<reference evidence="1" key="1">
    <citation type="submission" date="2020-08" db="EMBL/GenBank/DDBJ databases">
        <title>Multicomponent nature underlies the extraordinary mechanical properties of spider dragline silk.</title>
        <authorList>
            <person name="Kono N."/>
            <person name="Nakamura H."/>
            <person name="Mori M."/>
            <person name="Yoshida Y."/>
            <person name="Ohtoshi R."/>
            <person name="Malay A.D."/>
            <person name="Moran D.A.P."/>
            <person name="Tomita M."/>
            <person name="Numata K."/>
            <person name="Arakawa K."/>
        </authorList>
    </citation>
    <scope>NUCLEOTIDE SEQUENCE</scope>
</reference>
<evidence type="ECO:0000313" key="2">
    <source>
        <dbReference type="Proteomes" id="UP000886998"/>
    </source>
</evidence>
<evidence type="ECO:0000313" key="1">
    <source>
        <dbReference type="EMBL" id="GFY54751.1"/>
    </source>
</evidence>
<dbReference type="OrthoDB" id="6426807at2759"/>
<accession>A0A8X7C2P5</accession>
<organism evidence="1 2">
    <name type="scientific">Trichonephila inaurata madagascariensis</name>
    <dbReference type="NCBI Taxonomy" id="2747483"/>
    <lineage>
        <taxon>Eukaryota</taxon>
        <taxon>Metazoa</taxon>
        <taxon>Ecdysozoa</taxon>
        <taxon>Arthropoda</taxon>
        <taxon>Chelicerata</taxon>
        <taxon>Arachnida</taxon>
        <taxon>Araneae</taxon>
        <taxon>Araneomorphae</taxon>
        <taxon>Entelegynae</taxon>
        <taxon>Araneoidea</taxon>
        <taxon>Nephilidae</taxon>
        <taxon>Trichonephila</taxon>
        <taxon>Trichonephila inaurata</taxon>
    </lineage>
</organism>
<dbReference type="AlphaFoldDB" id="A0A8X7C2P5"/>
<dbReference type="Proteomes" id="UP000886998">
    <property type="component" value="Unassembled WGS sequence"/>
</dbReference>
<proteinExistence type="predicted"/>
<name>A0A8X7C2P5_9ARAC</name>
<dbReference type="EMBL" id="BMAV01010012">
    <property type="protein sequence ID" value="GFY54751.1"/>
    <property type="molecule type" value="Genomic_DNA"/>
</dbReference>
<gene>
    <name evidence="1" type="ORF">TNIN_72081</name>
</gene>